<evidence type="ECO:0000259" key="5">
    <source>
        <dbReference type="SMART" id="SM00062"/>
    </source>
</evidence>
<gene>
    <name evidence="6" type="primary">nrtA_2</name>
    <name evidence="6" type="ORF">Mlute_02101</name>
</gene>
<accession>A0A399EHZ9</accession>
<dbReference type="PANTHER" id="PTHR30024:SF47">
    <property type="entry name" value="TAURINE-BINDING PERIPLASMIC PROTEIN"/>
    <property type="match status" value="1"/>
</dbReference>
<dbReference type="SMART" id="SM00062">
    <property type="entry name" value="PBPb"/>
    <property type="match status" value="1"/>
</dbReference>
<evidence type="ECO:0000256" key="2">
    <source>
        <dbReference type="ARBA" id="ARBA00010742"/>
    </source>
</evidence>
<feature type="signal peptide" evidence="4">
    <location>
        <begin position="1"/>
        <end position="20"/>
    </location>
</feature>
<dbReference type="PANTHER" id="PTHR30024">
    <property type="entry name" value="ALIPHATIC SULFONATES-BINDING PROTEIN-RELATED"/>
    <property type="match status" value="1"/>
</dbReference>
<dbReference type="InterPro" id="IPR001638">
    <property type="entry name" value="Solute-binding_3/MltF_N"/>
</dbReference>
<dbReference type="GO" id="GO:0042918">
    <property type="term" value="P:alkanesulfonate transmembrane transport"/>
    <property type="evidence" value="ECO:0007669"/>
    <property type="project" value="TreeGrafter"/>
</dbReference>
<dbReference type="RefSeq" id="WP_119360651.1">
    <property type="nucleotide sequence ID" value="NZ_QWKZ01000074.1"/>
</dbReference>
<comment type="caution">
    <text evidence="6">The sequence shown here is derived from an EMBL/GenBank/DDBJ whole genome shotgun (WGS) entry which is preliminary data.</text>
</comment>
<keyword evidence="3 4" id="KW-0732">Signal</keyword>
<keyword evidence="7" id="KW-1185">Reference proteome</keyword>
<feature type="chain" id="PRO_5017318665" evidence="4">
    <location>
        <begin position="21"/>
        <end position="332"/>
    </location>
</feature>
<evidence type="ECO:0000256" key="3">
    <source>
        <dbReference type="ARBA" id="ARBA00022729"/>
    </source>
</evidence>
<name>A0A399EHZ9_9DEIN</name>
<sequence>MRKSVLLALAVLMLFGMALAQQRRVVLAVGGKTAVVYLPLTVVERLGYFQQEGLEVVIQDLQAGSRALAALNGGSADVVMGFYDHTIQMQAQGRDITAFVEVGRYPGVVLGVRADLAERVQGIAELKGMKVGVTAPGSSTNFYLNHWLIKAGLRPSEVAVIGVGTGAQAVAAVERRQIDAIVNVDPAITLLQRRNLIKVLADTRTAQGARAVFGGEYPAAVLYTTRGWLERNPETAQKLVNAMVRGLRWMQGKSPEEIARVLPEEYFLGDRELYLQVLRNSAEMFSRTGRFSDSAPLRPLTVLSGFDEAVARSQIDLKKTYTNAFVDRVPKP</sequence>
<dbReference type="GO" id="GO:0042597">
    <property type="term" value="C:periplasmic space"/>
    <property type="evidence" value="ECO:0007669"/>
    <property type="project" value="UniProtKB-SubCell"/>
</dbReference>
<evidence type="ECO:0000313" key="7">
    <source>
        <dbReference type="Proteomes" id="UP000265800"/>
    </source>
</evidence>
<protein>
    <submittedName>
        <fullName evidence="6">Nitrate transport protein NrtA</fullName>
    </submittedName>
</protein>
<dbReference type="Gene3D" id="3.40.190.10">
    <property type="entry name" value="Periplasmic binding protein-like II"/>
    <property type="match status" value="2"/>
</dbReference>
<reference evidence="6 7" key="1">
    <citation type="submission" date="2018-08" db="EMBL/GenBank/DDBJ databases">
        <title>Meiothermus luteus KCTC 52599 genome sequencing project.</title>
        <authorList>
            <person name="Da Costa M.S."/>
            <person name="Albuquerque L."/>
            <person name="Raposo P."/>
            <person name="Froufe H.J.C."/>
            <person name="Barroso C.S."/>
            <person name="Egas C."/>
        </authorList>
    </citation>
    <scope>NUCLEOTIDE SEQUENCE [LARGE SCALE GENOMIC DNA]</scope>
    <source>
        <strain evidence="6 7">KCTC 52599</strain>
    </source>
</reference>
<dbReference type="Proteomes" id="UP000265800">
    <property type="component" value="Unassembled WGS sequence"/>
</dbReference>
<dbReference type="SUPFAM" id="SSF53850">
    <property type="entry name" value="Periplasmic binding protein-like II"/>
    <property type="match status" value="1"/>
</dbReference>
<comment type="subcellular location">
    <subcellularLocation>
        <location evidence="1">Periplasm</location>
    </subcellularLocation>
</comment>
<feature type="domain" description="Solute-binding protein family 3/N-terminal" evidence="5">
    <location>
        <begin position="33"/>
        <end position="247"/>
    </location>
</feature>
<dbReference type="OrthoDB" id="9802202at2"/>
<proteinExistence type="inferred from homology"/>
<dbReference type="Pfam" id="PF09084">
    <property type="entry name" value="NMT1"/>
    <property type="match status" value="1"/>
</dbReference>
<evidence type="ECO:0000256" key="1">
    <source>
        <dbReference type="ARBA" id="ARBA00004418"/>
    </source>
</evidence>
<comment type="similarity">
    <text evidence="2">Belongs to the bacterial solute-binding protein SsuA/TauA family.</text>
</comment>
<evidence type="ECO:0000313" key="6">
    <source>
        <dbReference type="EMBL" id="RIH83735.1"/>
    </source>
</evidence>
<dbReference type="InterPro" id="IPR015168">
    <property type="entry name" value="SsuA/THI5"/>
</dbReference>
<dbReference type="EMBL" id="QWKZ01000074">
    <property type="protein sequence ID" value="RIH83735.1"/>
    <property type="molecule type" value="Genomic_DNA"/>
</dbReference>
<evidence type="ECO:0000256" key="4">
    <source>
        <dbReference type="SAM" id="SignalP"/>
    </source>
</evidence>
<dbReference type="AlphaFoldDB" id="A0A399EHZ9"/>
<organism evidence="6 7">
    <name type="scientific">Meiothermus luteus</name>
    <dbReference type="NCBI Taxonomy" id="2026184"/>
    <lineage>
        <taxon>Bacteria</taxon>
        <taxon>Thermotogati</taxon>
        <taxon>Deinococcota</taxon>
        <taxon>Deinococci</taxon>
        <taxon>Thermales</taxon>
        <taxon>Thermaceae</taxon>
        <taxon>Meiothermus</taxon>
    </lineage>
</organism>